<dbReference type="InterPro" id="IPR008257">
    <property type="entry name" value="Pept_M19"/>
</dbReference>
<dbReference type="Pfam" id="PF01244">
    <property type="entry name" value="Peptidase_M19"/>
    <property type="match status" value="1"/>
</dbReference>
<dbReference type="RefSeq" id="WP_126794494.1">
    <property type="nucleotide sequence ID" value="NZ_PIPI01000011.1"/>
</dbReference>
<gene>
    <name evidence="2" type="ORF">CWE06_11730</name>
</gene>
<feature type="chain" id="PRO_5019132371" evidence="1">
    <location>
        <begin position="26"/>
        <end position="402"/>
    </location>
</feature>
<keyword evidence="3" id="KW-1185">Reference proteome</keyword>
<dbReference type="GO" id="GO:0006508">
    <property type="term" value="P:proteolysis"/>
    <property type="evidence" value="ECO:0007669"/>
    <property type="project" value="InterPro"/>
</dbReference>
<organism evidence="2 3">
    <name type="scientific">Aliidiomarina haloalkalitolerans</name>
    <dbReference type="NCBI Taxonomy" id="859059"/>
    <lineage>
        <taxon>Bacteria</taxon>
        <taxon>Pseudomonadati</taxon>
        <taxon>Pseudomonadota</taxon>
        <taxon>Gammaproteobacteria</taxon>
        <taxon>Alteromonadales</taxon>
        <taxon>Idiomarinaceae</taxon>
        <taxon>Aliidiomarina</taxon>
    </lineage>
</organism>
<comment type="caution">
    <text evidence="2">The sequence shown here is derived from an EMBL/GenBank/DDBJ whole genome shotgun (WGS) entry which is preliminary data.</text>
</comment>
<dbReference type="InterPro" id="IPR032466">
    <property type="entry name" value="Metal_Hydrolase"/>
</dbReference>
<proteinExistence type="predicted"/>
<evidence type="ECO:0000313" key="3">
    <source>
        <dbReference type="Proteomes" id="UP000288212"/>
    </source>
</evidence>
<feature type="signal peptide" evidence="1">
    <location>
        <begin position="1"/>
        <end position="25"/>
    </location>
</feature>
<dbReference type="OrthoDB" id="9804920at2"/>
<dbReference type="AlphaFoldDB" id="A0A432VPT0"/>
<evidence type="ECO:0000256" key="1">
    <source>
        <dbReference type="SAM" id="SignalP"/>
    </source>
</evidence>
<keyword evidence="1" id="KW-0732">Signal</keyword>
<accession>A0A432VPT0</accession>
<dbReference type="Gene3D" id="3.20.20.140">
    <property type="entry name" value="Metal-dependent hydrolases"/>
    <property type="match status" value="1"/>
</dbReference>
<dbReference type="GO" id="GO:0070573">
    <property type="term" value="F:metallodipeptidase activity"/>
    <property type="evidence" value="ECO:0007669"/>
    <property type="project" value="InterPro"/>
</dbReference>
<name>A0A432VPT0_9GAMM</name>
<evidence type="ECO:0000313" key="2">
    <source>
        <dbReference type="EMBL" id="RUO18132.1"/>
    </source>
</evidence>
<reference evidence="2 3" key="1">
    <citation type="journal article" date="2011" name="Front. Microbiol.">
        <title>Genomic signatures of strain selection and enhancement in Bacillus atrophaeus var. globigii, a historical biowarfare simulant.</title>
        <authorList>
            <person name="Gibbons H.S."/>
            <person name="Broomall S.M."/>
            <person name="McNew L.A."/>
            <person name="Daligault H."/>
            <person name="Chapman C."/>
            <person name="Bruce D."/>
            <person name="Karavis M."/>
            <person name="Krepps M."/>
            <person name="McGregor P.A."/>
            <person name="Hong C."/>
            <person name="Park K.H."/>
            <person name="Akmal A."/>
            <person name="Feldman A."/>
            <person name="Lin J.S."/>
            <person name="Chang W.E."/>
            <person name="Higgs B.W."/>
            <person name="Demirev P."/>
            <person name="Lindquist J."/>
            <person name="Liem A."/>
            <person name="Fochler E."/>
            <person name="Read T.D."/>
            <person name="Tapia R."/>
            <person name="Johnson S."/>
            <person name="Bishop-Lilly K.A."/>
            <person name="Detter C."/>
            <person name="Han C."/>
            <person name="Sozhamannan S."/>
            <person name="Rosenzweig C.N."/>
            <person name="Skowronski E.W."/>
        </authorList>
    </citation>
    <scope>NUCLEOTIDE SEQUENCE [LARGE SCALE GENOMIC DNA]</scope>
    <source>
        <strain evidence="2 3">AK5</strain>
    </source>
</reference>
<dbReference type="PANTHER" id="PTHR10443">
    <property type="entry name" value="MICROSOMAL DIPEPTIDASE"/>
    <property type="match status" value="1"/>
</dbReference>
<dbReference type="CDD" id="cd01301">
    <property type="entry name" value="rDP_like"/>
    <property type="match status" value="1"/>
</dbReference>
<dbReference type="Proteomes" id="UP000288212">
    <property type="component" value="Unassembled WGS sequence"/>
</dbReference>
<dbReference type="PROSITE" id="PS51365">
    <property type="entry name" value="RENAL_DIPEPTIDASE_2"/>
    <property type="match status" value="1"/>
</dbReference>
<dbReference type="EMBL" id="PIPI01000011">
    <property type="protein sequence ID" value="RUO18132.1"/>
    <property type="molecule type" value="Genomic_DNA"/>
</dbReference>
<sequence>MKKVTRLSLATFTAAMLGLSANVTATEVTASERALRIAQESLIIDTHIDVPWRLINDWEDVTKATQRGDFDYERAVAGGLNAPFMAIYIPSSYEDNGAYTLANHLIDFMEAMVYRAPEKFAIPHSVDELLAQFEQGLMSLPMGMENGAPIEGSFAKLQHFYDRGVRYVTLAHSEDNHISDSSYDIRATWGGLSPFGKELVVEMNRIGMMVDVSHISDKAFYDVLEITQVPVIATHSSARRFTPGWQRNMNDDMIKALAENDGVIQVTFGSTFVTPQANQHRARLARLTREINERLGEGTAAAQEAIARMREENPYPFATLEDVLDHIDHIVELVGINHVGIGSDYDGVGDTLPVGLKDVRTFPNLIQGLLDRGYSESDIEQILNGNTIRVWRAAEAFAAAQE</sequence>
<protein>
    <submittedName>
        <fullName evidence="2">Peptidase M19</fullName>
    </submittedName>
</protein>
<dbReference type="SUPFAM" id="SSF51556">
    <property type="entry name" value="Metallo-dependent hydrolases"/>
    <property type="match status" value="1"/>
</dbReference>
<dbReference type="PANTHER" id="PTHR10443:SF12">
    <property type="entry name" value="DIPEPTIDASE"/>
    <property type="match status" value="1"/>
</dbReference>